<dbReference type="RefSeq" id="XP_043047389.1">
    <property type="nucleotide sequence ID" value="XM_043193552.1"/>
</dbReference>
<gene>
    <name evidence="3" type="ORF">KQ657_002805</name>
</gene>
<sequence>MKQVMSRLLILLSFIITLTMALEQPKLISTAKSNKRPERYELIITAKDIKDSAEYMVFKYPHKLRRQKNDLKYRLLQHLLASQTSLLVQQVDDDGKVYSYLPTQEIYDDETGQITELQAIRQSQSQNGANSGSDDSNLPEIESTKVVRSNEKFVPKRTKQTVQFPRHKFVAQKVEKSRHKEQVLKNQDEYSDYDSSVRSPYRRNGQY</sequence>
<accession>A0A9P7V5V0</accession>
<evidence type="ECO:0000256" key="1">
    <source>
        <dbReference type="SAM" id="MobiDB-lite"/>
    </source>
</evidence>
<dbReference type="GeneID" id="66116179"/>
<comment type="caution">
    <text evidence="3">The sequence shown here is derived from an EMBL/GenBank/DDBJ whole genome shotgun (WGS) entry which is preliminary data.</text>
</comment>
<dbReference type="AlphaFoldDB" id="A0A9P7V5V0"/>
<keyword evidence="4" id="KW-1185">Reference proteome</keyword>
<evidence type="ECO:0000313" key="4">
    <source>
        <dbReference type="Proteomes" id="UP000790833"/>
    </source>
</evidence>
<keyword evidence="2" id="KW-0732">Signal</keyword>
<name>A0A9P7V5V0_9ASCO</name>
<reference evidence="3" key="1">
    <citation type="submission" date="2021-03" db="EMBL/GenBank/DDBJ databases">
        <authorList>
            <person name="Palmer J.M."/>
        </authorList>
    </citation>
    <scope>NUCLEOTIDE SEQUENCE</scope>
    <source>
        <strain evidence="3">ARV_011</strain>
    </source>
</reference>
<organism evidence="3 4">
    <name type="scientific">Scheffersomyces spartinae</name>
    <dbReference type="NCBI Taxonomy" id="45513"/>
    <lineage>
        <taxon>Eukaryota</taxon>
        <taxon>Fungi</taxon>
        <taxon>Dikarya</taxon>
        <taxon>Ascomycota</taxon>
        <taxon>Saccharomycotina</taxon>
        <taxon>Pichiomycetes</taxon>
        <taxon>Debaryomycetaceae</taxon>
        <taxon>Scheffersomyces</taxon>
    </lineage>
</organism>
<feature type="compositionally biased region" description="Basic and acidic residues" evidence="1">
    <location>
        <begin position="173"/>
        <end position="188"/>
    </location>
</feature>
<feature type="region of interest" description="Disordered" evidence="1">
    <location>
        <begin position="123"/>
        <end position="207"/>
    </location>
</feature>
<feature type="compositionally biased region" description="Low complexity" evidence="1">
    <location>
        <begin position="123"/>
        <end position="133"/>
    </location>
</feature>
<feature type="signal peptide" evidence="2">
    <location>
        <begin position="1"/>
        <end position="21"/>
    </location>
</feature>
<dbReference type="EMBL" id="JAHMUF010000023">
    <property type="protein sequence ID" value="KAG7191837.1"/>
    <property type="molecule type" value="Genomic_DNA"/>
</dbReference>
<evidence type="ECO:0000256" key="2">
    <source>
        <dbReference type="SAM" id="SignalP"/>
    </source>
</evidence>
<feature type="chain" id="PRO_5040330788" evidence="2">
    <location>
        <begin position="22"/>
        <end position="207"/>
    </location>
</feature>
<proteinExistence type="predicted"/>
<evidence type="ECO:0000313" key="3">
    <source>
        <dbReference type="EMBL" id="KAG7191837.1"/>
    </source>
</evidence>
<feature type="compositionally biased region" description="Basic and acidic residues" evidence="1">
    <location>
        <begin position="142"/>
        <end position="154"/>
    </location>
</feature>
<dbReference type="Proteomes" id="UP000790833">
    <property type="component" value="Unassembled WGS sequence"/>
</dbReference>
<feature type="compositionally biased region" description="Basic residues" evidence="1">
    <location>
        <begin position="155"/>
        <end position="170"/>
    </location>
</feature>
<protein>
    <submittedName>
        <fullName evidence="3">Uncharacterized protein</fullName>
    </submittedName>
</protein>